<protein>
    <recommendedName>
        <fullName evidence="3">Cell division protein FtsL</fullName>
    </recommendedName>
</protein>
<reference evidence="2" key="1">
    <citation type="journal article" date="2019" name="Int. J. Syst. Evol. Microbiol.">
        <title>The Global Catalogue of Microorganisms (GCM) 10K type strain sequencing project: providing services to taxonomists for standard genome sequencing and annotation.</title>
        <authorList>
            <consortium name="The Broad Institute Genomics Platform"/>
            <consortium name="The Broad Institute Genome Sequencing Center for Infectious Disease"/>
            <person name="Wu L."/>
            <person name="Ma J."/>
        </authorList>
    </citation>
    <scope>NUCLEOTIDE SEQUENCE [LARGE SCALE GENOMIC DNA]</scope>
    <source>
        <strain evidence="2">KCTC 42143</strain>
    </source>
</reference>
<comment type="caution">
    <text evidence="1">The sequence shown here is derived from an EMBL/GenBank/DDBJ whole genome shotgun (WGS) entry which is preliminary data.</text>
</comment>
<sequence>MTKELKQLLLWFALIVVMVAALGYGIYSGAKVNSLEETVIENEKEMKVLNADLKSHKALMLERDIEILGKDSTIQSLVAQNEALMWRLPEGSQDE</sequence>
<keyword evidence="2" id="KW-1185">Reference proteome</keyword>
<dbReference type="EMBL" id="JBHUFF010000013">
    <property type="protein sequence ID" value="MFD1799689.1"/>
    <property type="molecule type" value="Genomic_DNA"/>
</dbReference>
<evidence type="ECO:0000313" key="1">
    <source>
        <dbReference type="EMBL" id="MFD1799689.1"/>
    </source>
</evidence>
<name>A0ABW4NNG0_9LACT</name>
<dbReference type="RefSeq" id="WP_058918141.1">
    <property type="nucleotide sequence ID" value="NZ_JBHSQC010000025.1"/>
</dbReference>
<organism evidence="1 2">
    <name type="scientific">Carnobacterium antarcticum</name>
    <dbReference type="NCBI Taxonomy" id="2126436"/>
    <lineage>
        <taxon>Bacteria</taxon>
        <taxon>Bacillati</taxon>
        <taxon>Bacillota</taxon>
        <taxon>Bacilli</taxon>
        <taxon>Lactobacillales</taxon>
        <taxon>Carnobacteriaceae</taxon>
        <taxon>Carnobacterium</taxon>
    </lineage>
</organism>
<evidence type="ECO:0000313" key="2">
    <source>
        <dbReference type="Proteomes" id="UP001597285"/>
    </source>
</evidence>
<accession>A0ABW4NNG0</accession>
<dbReference type="Proteomes" id="UP001597285">
    <property type="component" value="Unassembled WGS sequence"/>
</dbReference>
<proteinExistence type="predicted"/>
<gene>
    <name evidence="1" type="ORF">ACFSBK_07465</name>
</gene>
<evidence type="ECO:0008006" key="3">
    <source>
        <dbReference type="Google" id="ProtNLM"/>
    </source>
</evidence>